<gene>
    <name evidence="7" type="ORF">GCM10009765_77750</name>
</gene>
<comment type="similarity">
    <text evidence="5">Belongs to the alpha-IPM synthase/homocitrate synthase family.</text>
</comment>
<dbReference type="PROSITE" id="PS50991">
    <property type="entry name" value="PYR_CT"/>
    <property type="match status" value="1"/>
</dbReference>
<dbReference type="InterPro" id="IPR000891">
    <property type="entry name" value="PYR_CT"/>
</dbReference>
<evidence type="ECO:0000256" key="5">
    <source>
        <dbReference type="RuleBase" id="RU003523"/>
    </source>
</evidence>
<evidence type="ECO:0000313" key="7">
    <source>
        <dbReference type="EMBL" id="GAA1717711.1"/>
    </source>
</evidence>
<dbReference type="PANTHER" id="PTHR42738">
    <property type="entry name" value="HYDROXYMETHYLGLUTARYL-COA LYASE"/>
    <property type="match status" value="1"/>
</dbReference>
<evidence type="ECO:0000256" key="2">
    <source>
        <dbReference type="ARBA" id="ARBA00022679"/>
    </source>
</evidence>
<dbReference type="GO" id="GO:0016829">
    <property type="term" value="F:lyase activity"/>
    <property type="evidence" value="ECO:0007669"/>
    <property type="project" value="UniProtKB-KW"/>
</dbReference>
<feature type="domain" description="Pyruvate carboxyltransferase" evidence="6">
    <location>
        <begin position="1"/>
        <end position="268"/>
    </location>
</feature>
<organism evidence="7 8">
    <name type="scientific">Fodinicola feengrottensis</name>
    <dbReference type="NCBI Taxonomy" id="435914"/>
    <lineage>
        <taxon>Bacteria</taxon>
        <taxon>Bacillati</taxon>
        <taxon>Actinomycetota</taxon>
        <taxon>Actinomycetes</taxon>
        <taxon>Mycobacteriales</taxon>
        <taxon>Fodinicola</taxon>
    </lineage>
</organism>
<dbReference type="InterPro" id="IPR013785">
    <property type="entry name" value="Aldolase_TIM"/>
</dbReference>
<evidence type="ECO:0000256" key="4">
    <source>
        <dbReference type="ARBA" id="ARBA00023239"/>
    </source>
</evidence>
<keyword evidence="4 7" id="KW-0456">Lyase</keyword>
<name>A0ABN2J493_9ACTN</name>
<dbReference type="SUPFAM" id="SSF51569">
    <property type="entry name" value="Aldolase"/>
    <property type="match status" value="1"/>
</dbReference>
<dbReference type="Gene3D" id="3.20.20.70">
    <property type="entry name" value="Aldolase class I"/>
    <property type="match status" value="1"/>
</dbReference>
<dbReference type="InterPro" id="IPR043594">
    <property type="entry name" value="HMGL"/>
</dbReference>
<keyword evidence="3" id="KW-0479">Metal-binding</keyword>
<comment type="caution">
    <text evidence="7">The sequence shown here is derived from an EMBL/GenBank/DDBJ whole genome shotgun (WGS) entry which is preliminary data.</text>
</comment>
<protein>
    <submittedName>
        <fullName evidence="7">Hydroxymethylglutaryl-CoA lyase</fullName>
    </submittedName>
</protein>
<proteinExistence type="inferred from homology"/>
<accession>A0ABN2J493</accession>
<comment type="similarity">
    <text evidence="1">Belongs to the HMG-CoA lyase family.</text>
</comment>
<dbReference type="EMBL" id="BAAANY010000042">
    <property type="protein sequence ID" value="GAA1717711.1"/>
    <property type="molecule type" value="Genomic_DNA"/>
</dbReference>
<dbReference type="PANTHER" id="PTHR42738:SF7">
    <property type="entry name" value="HYDROXYMETHYLGLUTARYL-COA LYASE"/>
    <property type="match status" value="1"/>
</dbReference>
<dbReference type="Pfam" id="PF00682">
    <property type="entry name" value="HMGL-like"/>
    <property type="match status" value="1"/>
</dbReference>
<sequence>MRITDVVLRDGLQDEPVIVSTVDKVRIAQALVAAGVREIEAASFVSAKLVPQMADAQDVLAALPERPDVRISGIALNLRGALRARDCRLDELRMVVSASEGHSAANAGRSTEKALDEIAQAVVEFSASPVTLVGAVATAFVCPYDGVLPVDRLVRVVRRLYDAGLRRLSLADTLGTATPDQVRASVSAVRDAVPDAQISLHLHNTAGQALSTVDAVLDLGVVSLDSALGGLGGCPFAPGAAGNVATDALVAHLHDRGIDTGIDLPALATAERLLRETLTHSEKLPIS</sequence>
<dbReference type="InterPro" id="IPR002034">
    <property type="entry name" value="AIPM/Hcit_synth_CS"/>
</dbReference>
<dbReference type="Proteomes" id="UP001500618">
    <property type="component" value="Unassembled WGS sequence"/>
</dbReference>
<evidence type="ECO:0000259" key="6">
    <source>
        <dbReference type="PROSITE" id="PS50991"/>
    </source>
</evidence>
<dbReference type="CDD" id="cd07938">
    <property type="entry name" value="DRE_TIM_HMGL"/>
    <property type="match status" value="1"/>
</dbReference>
<evidence type="ECO:0000256" key="1">
    <source>
        <dbReference type="ARBA" id="ARBA00009405"/>
    </source>
</evidence>
<reference evidence="7 8" key="1">
    <citation type="journal article" date="2019" name="Int. J. Syst. Evol. Microbiol.">
        <title>The Global Catalogue of Microorganisms (GCM) 10K type strain sequencing project: providing services to taxonomists for standard genome sequencing and annotation.</title>
        <authorList>
            <consortium name="The Broad Institute Genomics Platform"/>
            <consortium name="The Broad Institute Genome Sequencing Center for Infectious Disease"/>
            <person name="Wu L."/>
            <person name="Ma J."/>
        </authorList>
    </citation>
    <scope>NUCLEOTIDE SEQUENCE [LARGE SCALE GENOMIC DNA]</scope>
    <source>
        <strain evidence="7 8">JCM 14718</strain>
    </source>
</reference>
<dbReference type="NCBIfam" id="NF004283">
    <property type="entry name" value="PRK05692.1"/>
    <property type="match status" value="1"/>
</dbReference>
<keyword evidence="8" id="KW-1185">Reference proteome</keyword>
<dbReference type="RefSeq" id="WP_344315025.1">
    <property type="nucleotide sequence ID" value="NZ_BAAANY010000042.1"/>
</dbReference>
<evidence type="ECO:0000256" key="3">
    <source>
        <dbReference type="ARBA" id="ARBA00022723"/>
    </source>
</evidence>
<evidence type="ECO:0000313" key="8">
    <source>
        <dbReference type="Proteomes" id="UP001500618"/>
    </source>
</evidence>
<keyword evidence="2 5" id="KW-0808">Transferase</keyword>
<dbReference type="PROSITE" id="PS00815">
    <property type="entry name" value="AIPM_HOMOCIT_SYNTH_1"/>
    <property type="match status" value="1"/>
</dbReference>